<dbReference type="AlphaFoldDB" id="A0A1N6F1G7"/>
<evidence type="ECO:0000256" key="4">
    <source>
        <dbReference type="ARBA" id="ARBA00022989"/>
    </source>
</evidence>
<sequence length="290" mass="32774">MKNILGFLLAAVLFIAANAFFVINEGETGIVFRLGEIVKADLKPGLHVKTPFVNNVRTFDARLQTLDAPPERYLTVEKKNLIVDSFAKWRIADSAKFYTTMGGDIRLTNMRLSQILKDGLRAEFGSRTVKEVIASQRDAIIAAITKKARRDAQAFGIEVVDVRIKRVDLPRDVSESVYRRMEAERKRVANELRSEGAEAAEKIRADADRQRVVLLAEAYRKAETIRGEGDGKASEIYAKAYSQDPDFFAFFKSLQSYQAAFDSKKDILVLDPRSEYFRYLMRKDGVSATK</sequence>
<keyword evidence="8" id="KW-0645">Protease</keyword>
<dbReference type="Proteomes" id="UP000198461">
    <property type="component" value="Unassembled WGS sequence"/>
</dbReference>
<comment type="subcellular location">
    <subcellularLocation>
        <location evidence="1">Membrane</location>
        <topology evidence="1">Single-pass membrane protein</topology>
    </subcellularLocation>
</comment>
<dbReference type="RefSeq" id="WP_074201160.1">
    <property type="nucleotide sequence ID" value="NZ_FSRE01000002.1"/>
</dbReference>
<feature type="domain" description="Band 7" evidence="7">
    <location>
        <begin position="18"/>
        <end position="181"/>
    </location>
</feature>
<dbReference type="InterPro" id="IPR001107">
    <property type="entry name" value="Band_7"/>
</dbReference>
<accession>A0A1N6F1G7</accession>
<name>A0A1N6F1G7_9GAMM</name>
<dbReference type="STRING" id="364032.SAMN05443662_0871"/>
<dbReference type="EMBL" id="FSRE01000002">
    <property type="protein sequence ID" value="SIN89081.1"/>
    <property type="molecule type" value="Genomic_DNA"/>
</dbReference>
<evidence type="ECO:0000256" key="3">
    <source>
        <dbReference type="ARBA" id="ARBA00022692"/>
    </source>
</evidence>
<keyword evidence="3" id="KW-0812">Transmembrane</keyword>
<dbReference type="NCBIfam" id="TIGR01932">
    <property type="entry name" value="hflC"/>
    <property type="match status" value="1"/>
</dbReference>
<evidence type="ECO:0000313" key="9">
    <source>
        <dbReference type="Proteomes" id="UP000198461"/>
    </source>
</evidence>
<evidence type="ECO:0000256" key="6">
    <source>
        <dbReference type="PIRNR" id="PIRNR005651"/>
    </source>
</evidence>
<dbReference type="CDD" id="cd03405">
    <property type="entry name" value="SPFH_HflC"/>
    <property type="match status" value="1"/>
</dbReference>
<comment type="function">
    <text evidence="6">HflC and HflK could regulate a protease.</text>
</comment>
<comment type="similarity">
    <text evidence="2 6">Belongs to the band 7/mec-2 family. HflC subfamily.</text>
</comment>
<evidence type="ECO:0000256" key="2">
    <source>
        <dbReference type="ARBA" id="ARBA00007862"/>
    </source>
</evidence>
<proteinExistence type="inferred from homology"/>
<keyword evidence="8" id="KW-0378">Hydrolase</keyword>
<keyword evidence="9" id="KW-1185">Reference proteome</keyword>
<dbReference type="SUPFAM" id="SSF117892">
    <property type="entry name" value="Band 7/SPFH domain"/>
    <property type="match status" value="1"/>
</dbReference>
<keyword evidence="4" id="KW-1133">Transmembrane helix</keyword>
<dbReference type="OrthoDB" id="9812991at2"/>
<keyword evidence="5" id="KW-0472">Membrane</keyword>
<dbReference type="PANTHER" id="PTHR42911:SF1">
    <property type="entry name" value="MODULATOR OF FTSH PROTEASE HFLC"/>
    <property type="match status" value="1"/>
</dbReference>
<organism evidence="8 9">
    <name type="scientific">Sulfurivirga caldicuralii</name>
    <dbReference type="NCBI Taxonomy" id="364032"/>
    <lineage>
        <taxon>Bacteria</taxon>
        <taxon>Pseudomonadati</taxon>
        <taxon>Pseudomonadota</taxon>
        <taxon>Gammaproteobacteria</taxon>
        <taxon>Thiotrichales</taxon>
        <taxon>Piscirickettsiaceae</taxon>
        <taxon>Sulfurivirga</taxon>
    </lineage>
</organism>
<evidence type="ECO:0000259" key="7">
    <source>
        <dbReference type="SMART" id="SM00244"/>
    </source>
</evidence>
<dbReference type="PIRSF" id="PIRSF005651">
    <property type="entry name" value="HflC"/>
    <property type="match status" value="1"/>
</dbReference>
<protein>
    <recommendedName>
        <fullName evidence="6">Protein HflC</fullName>
    </recommendedName>
</protein>
<dbReference type="PANTHER" id="PTHR42911">
    <property type="entry name" value="MODULATOR OF FTSH PROTEASE HFLC"/>
    <property type="match status" value="1"/>
</dbReference>
<dbReference type="Gene3D" id="3.30.479.30">
    <property type="entry name" value="Band 7 domain"/>
    <property type="match status" value="1"/>
</dbReference>
<dbReference type="InterPro" id="IPR001972">
    <property type="entry name" value="Stomatin_HflK_fam"/>
</dbReference>
<evidence type="ECO:0000313" key="8">
    <source>
        <dbReference type="EMBL" id="SIN89081.1"/>
    </source>
</evidence>
<reference evidence="8 9" key="1">
    <citation type="submission" date="2016-11" db="EMBL/GenBank/DDBJ databases">
        <authorList>
            <person name="Jaros S."/>
            <person name="Januszkiewicz K."/>
            <person name="Wedrychowicz H."/>
        </authorList>
    </citation>
    <scope>NUCLEOTIDE SEQUENCE [LARGE SCALE GENOMIC DNA]</scope>
    <source>
        <strain evidence="8 9">DSM 17737</strain>
    </source>
</reference>
<dbReference type="PRINTS" id="PR00721">
    <property type="entry name" value="STOMATIN"/>
</dbReference>
<evidence type="ECO:0000256" key="5">
    <source>
        <dbReference type="ARBA" id="ARBA00023136"/>
    </source>
</evidence>
<evidence type="ECO:0000256" key="1">
    <source>
        <dbReference type="ARBA" id="ARBA00004167"/>
    </source>
</evidence>
<dbReference type="GO" id="GO:0006508">
    <property type="term" value="P:proteolysis"/>
    <property type="evidence" value="ECO:0007669"/>
    <property type="project" value="UniProtKB-KW"/>
</dbReference>
<dbReference type="Pfam" id="PF01145">
    <property type="entry name" value="Band_7"/>
    <property type="match status" value="1"/>
</dbReference>
<dbReference type="GO" id="GO:0008233">
    <property type="term" value="F:peptidase activity"/>
    <property type="evidence" value="ECO:0007669"/>
    <property type="project" value="UniProtKB-KW"/>
</dbReference>
<gene>
    <name evidence="8" type="ORF">SAMN05443662_0871</name>
</gene>
<dbReference type="GO" id="GO:0016020">
    <property type="term" value="C:membrane"/>
    <property type="evidence" value="ECO:0007669"/>
    <property type="project" value="UniProtKB-SubCell"/>
</dbReference>
<dbReference type="SMART" id="SM00244">
    <property type="entry name" value="PHB"/>
    <property type="match status" value="1"/>
</dbReference>
<dbReference type="InterPro" id="IPR036013">
    <property type="entry name" value="Band_7/SPFH_dom_sf"/>
</dbReference>
<dbReference type="InterPro" id="IPR010200">
    <property type="entry name" value="HflC"/>
</dbReference>